<sequence>MTISRRSFLYALGAGTVVTVAGCTGEPSGAGPSSTGATTTTTTAPPSTSSAPSGPPNWKALRGKVSGGLLLPDDDGYHAASRAFNPLFDNHKPAAIAKCKKPADVQACLDAVRGRGVPIAARGGGHSYAGYSTPDDGLVLDLRGMATVDVKGDQVEVGAGARLIDVYAGVAQAGRLLPAGSCPSVGIAGLTLGGGIGVLTRKYGLTCDRLVSARVVTPDGQLVTASADEHADLYWALRGGGGGNFGVVTSFTFSTEDAPELAVFSLRFPAGATADVLDAWQSWVKDAPHELWSNCVVSGGSTPTCRVGGCYVGSTSGLSSVLSGLTASVSPSSRSAIGKSYLDAMKYMGGCSSKSIDQCHPAAEGGSLNRESFTASSRMLGKAVPGAKIVSAMRGHSGMDLLLDSLGGAVSDVDPSETAFPHRNALASAQIYMGGSAASAVGEVRGALGELTGPNGYVNYIDPKMPDWGKAYYGDNLAKLKQVARTYDPDGVLSFAQSVAKA</sequence>
<dbReference type="PROSITE" id="PS51257">
    <property type="entry name" value="PROKAR_LIPOPROTEIN"/>
    <property type="match status" value="1"/>
</dbReference>
<dbReference type="NCBIfam" id="TIGR01409">
    <property type="entry name" value="TAT_signal_seq"/>
    <property type="match status" value="1"/>
</dbReference>
<dbReference type="InterPro" id="IPR016169">
    <property type="entry name" value="FAD-bd_PCMH_sub2"/>
</dbReference>
<dbReference type="PROSITE" id="PS51318">
    <property type="entry name" value="TAT"/>
    <property type="match status" value="1"/>
</dbReference>
<dbReference type="Pfam" id="PF08031">
    <property type="entry name" value="BBE"/>
    <property type="match status" value="1"/>
</dbReference>
<proteinExistence type="inferred from homology"/>
<dbReference type="InterPro" id="IPR006094">
    <property type="entry name" value="Oxid_FAD_bind_N"/>
</dbReference>
<evidence type="ECO:0000259" key="7">
    <source>
        <dbReference type="PROSITE" id="PS51387"/>
    </source>
</evidence>
<dbReference type="InterPro" id="IPR050416">
    <property type="entry name" value="FAD-linked_Oxidoreductase"/>
</dbReference>
<dbReference type="PANTHER" id="PTHR42973:SF39">
    <property type="entry name" value="FAD-BINDING PCMH-TYPE DOMAIN-CONTAINING PROTEIN"/>
    <property type="match status" value="1"/>
</dbReference>
<dbReference type="Proteomes" id="UP000295444">
    <property type="component" value="Unassembled WGS sequence"/>
</dbReference>
<accession>A0A4R6SPE3</accession>
<dbReference type="InterPro" id="IPR016167">
    <property type="entry name" value="FAD-bd_PCMH_sub1"/>
</dbReference>
<keyword evidence="3" id="KW-0285">Flavoprotein</keyword>
<dbReference type="InterPro" id="IPR019546">
    <property type="entry name" value="TAT_signal_bac_arc"/>
</dbReference>
<comment type="cofactor">
    <cofactor evidence="1">
        <name>FAD</name>
        <dbReference type="ChEBI" id="CHEBI:57692"/>
    </cofactor>
</comment>
<dbReference type="PROSITE" id="PS00862">
    <property type="entry name" value="OX2_COVAL_FAD"/>
    <property type="match status" value="1"/>
</dbReference>
<evidence type="ECO:0000256" key="2">
    <source>
        <dbReference type="ARBA" id="ARBA00005466"/>
    </source>
</evidence>
<protein>
    <submittedName>
        <fullName evidence="8">Secreted protein</fullName>
    </submittedName>
</protein>
<keyword evidence="5" id="KW-0560">Oxidoreductase</keyword>
<evidence type="ECO:0000256" key="6">
    <source>
        <dbReference type="SAM" id="MobiDB-lite"/>
    </source>
</evidence>
<reference evidence="8 9" key="1">
    <citation type="submission" date="2019-03" db="EMBL/GenBank/DDBJ databases">
        <title>Genomic Encyclopedia of Type Strains, Phase IV (KMG-IV): sequencing the most valuable type-strain genomes for metagenomic binning, comparative biology and taxonomic classification.</title>
        <authorList>
            <person name="Goeker M."/>
        </authorList>
    </citation>
    <scope>NUCLEOTIDE SEQUENCE [LARGE SCALE GENOMIC DNA]</scope>
    <source>
        <strain evidence="8 9">DSM 45361</strain>
    </source>
</reference>
<feature type="compositionally biased region" description="Low complexity" evidence="6">
    <location>
        <begin position="27"/>
        <end position="52"/>
    </location>
</feature>
<dbReference type="EMBL" id="SNXZ01000001">
    <property type="protein sequence ID" value="TDQ05831.1"/>
    <property type="molecule type" value="Genomic_DNA"/>
</dbReference>
<evidence type="ECO:0000313" key="8">
    <source>
        <dbReference type="EMBL" id="TDQ05831.1"/>
    </source>
</evidence>
<evidence type="ECO:0000256" key="1">
    <source>
        <dbReference type="ARBA" id="ARBA00001974"/>
    </source>
</evidence>
<comment type="caution">
    <text evidence="8">The sequence shown here is derived from an EMBL/GenBank/DDBJ whole genome shotgun (WGS) entry which is preliminary data.</text>
</comment>
<dbReference type="GO" id="GO:0016491">
    <property type="term" value="F:oxidoreductase activity"/>
    <property type="evidence" value="ECO:0007669"/>
    <property type="project" value="UniProtKB-KW"/>
</dbReference>
<dbReference type="PANTHER" id="PTHR42973">
    <property type="entry name" value="BINDING OXIDOREDUCTASE, PUTATIVE (AFU_ORTHOLOGUE AFUA_1G17690)-RELATED"/>
    <property type="match status" value="1"/>
</dbReference>
<dbReference type="InterPro" id="IPR016166">
    <property type="entry name" value="FAD-bd_PCMH"/>
</dbReference>
<dbReference type="InterPro" id="IPR006093">
    <property type="entry name" value="Oxy_OxRdtase_FAD_BS"/>
</dbReference>
<feature type="region of interest" description="Disordered" evidence="6">
    <location>
        <begin position="27"/>
        <end position="57"/>
    </location>
</feature>
<dbReference type="GO" id="GO:0071949">
    <property type="term" value="F:FAD binding"/>
    <property type="evidence" value="ECO:0007669"/>
    <property type="project" value="InterPro"/>
</dbReference>
<organism evidence="8 9">
    <name type="scientific">Labedaea rhizosphaerae</name>
    <dbReference type="NCBI Taxonomy" id="598644"/>
    <lineage>
        <taxon>Bacteria</taxon>
        <taxon>Bacillati</taxon>
        <taxon>Actinomycetota</taxon>
        <taxon>Actinomycetes</taxon>
        <taxon>Pseudonocardiales</taxon>
        <taxon>Pseudonocardiaceae</taxon>
        <taxon>Labedaea</taxon>
    </lineage>
</organism>
<keyword evidence="9" id="KW-1185">Reference proteome</keyword>
<feature type="domain" description="FAD-binding PCMH-type" evidence="7">
    <location>
        <begin position="88"/>
        <end position="258"/>
    </location>
</feature>
<dbReference type="Pfam" id="PF01565">
    <property type="entry name" value="FAD_binding_4"/>
    <property type="match status" value="1"/>
</dbReference>
<dbReference type="RefSeq" id="WP_133848515.1">
    <property type="nucleotide sequence ID" value="NZ_SNXZ01000001.1"/>
</dbReference>
<dbReference type="OrthoDB" id="9775082at2"/>
<comment type="similarity">
    <text evidence="2">Belongs to the oxygen-dependent FAD-linked oxidoreductase family.</text>
</comment>
<dbReference type="Gene3D" id="3.30.465.10">
    <property type="match status" value="1"/>
</dbReference>
<evidence type="ECO:0000313" key="9">
    <source>
        <dbReference type="Proteomes" id="UP000295444"/>
    </source>
</evidence>
<dbReference type="Gene3D" id="3.40.462.20">
    <property type="match status" value="1"/>
</dbReference>
<dbReference type="PROSITE" id="PS51387">
    <property type="entry name" value="FAD_PCMH"/>
    <property type="match status" value="1"/>
</dbReference>
<evidence type="ECO:0000256" key="5">
    <source>
        <dbReference type="ARBA" id="ARBA00023002"/>
    </source>
</evidence>
<evidence type="ECO:0000256" key="4">
    <source>
        <dbReference type="ARBA" id="ARBA00022827"/>
    </source>
</evidence>
<gene>
    <name evidence="8" type="ORF">EV186_1011809</name>
</gene>
<dbReference type="InterPro" id="IPR012951">
    <property type="entry name" value="BBE"/>
</dbReference>
<name>A0A4R6SPE3_LABRH</name>
<dbReference type="InterPro" id="IPR036318">
    <property type="entry name" value="FAD-bd_PCMH-like_sf"/>
</dbReference>
<dbReference type="SUPFAM" id="SSF56176">
    <property type="entry name" value="FAD-binding/transporter-associated domain-like"/>
    <property type="match status" value="1"/>
</dbReference>
<keyword evidence="4" id="KW-0274">FAD</keyword>
<dbReference type="InterPro" id="IPR006311">
    <property type="entry name" value="TAT_signal"/>
</dbReference>
<dbReference type="AlphaFoldDB" id="A0A4R6SPE3"/>
<dbReference type="Gene3D" id="3.30.43.10">
    <property type="entry name" value="Uridine Diphospho-n-acetylenolpyruvylglucosamine Reductase, domain 2"/>
    <property type="match status" value="1"/>
</dbReference>
<evidence type="ECO:0000256" key="3">
    <source>
        <dbReference type="ARBA" id="ARBA00022630"/>
    </source>
</evidence>